<name>A0AAW0HAA9_MYOGA</name>
<proteinExistence type="predicted"/>
<keyword evidence="2" id="KW-1185">Reference proteome</keyword>
<dbReference type="EMBL" id="JBBHLL010000670">
    <property type="protein sequence ID" value="KAK7798721.1"/>
    <property type="molecule type" value="Genomic_DNA"/>
</dbReference>
<accession>A0AAW0HAA9</accession>
<feature type="non-terminal residue" evidence="1">
    <location>
        <position position="1"/>
    </location>
</feature>
<dbReference type="AlphaFoldDB" id="A0AAW0HAA9"/>
<evidence type="ECO:0000313" key="2">
    <source>
        <dbReference type="Proteomes" id="UP001488838"/>
    </source>
</evidence>
<evidence type="ECO:0000313" key="1">
    <source>
        <dbReference type="EMBL" id="KAK7798721.1"/>
    </source>
</evidence>
<reference evidence="1 2" key="1">
    <citation type="journal article" date="2023" name="bioRxiv">
        <title>Conserved and derived expression patterns and positive selection on dental genes reveal complex evolutionary context of ever-growing rodent molars.</title>
        <authorList>
            <person name="Calamari Z.T."/>
            <person name="Song A."/>
            <person name="Cohen E."/>
            <person name="Akter M."/>
            <person name="Roy R.D."/>
            <person name="Hallikas O."/>
            <person name="Christensen M.M."/>
            <person name="Li P."/>
            <person name="Marangoni P."/>
            <person name="Jernvall J."/>
            <person name="Klein O.D."/>
        </authorList>
    </citation>
    <scope>NUCLEOTIDE SEQUENCE [LARGE SCALE GENOMIC DNA]</scope>
    <source>
        <strain evidence="1">V071</strain>
    </source>
</reference>
<sequence>HPPVTSRRKETFCPPASQLYSPASALPACCTTSLLSQPEASTRTLEPELSFFPSLNQVTSVWAWAIVQLSVALAPASAFTSLRKETFCPPASQLYSPASALPACCTTSLLSQPEASTRTLELELSFFPSLNQVTSVWAWATMQLSVVLAPASAFTSLRVCCSLANTTLGSGGKTGTHSCYN</sequence>
<dbReference type="Proteomes" id="UP001488838">
    <property type="component" value="Unassembled WGS sequence"/>
</dbReference>
<organism evidence="1 2">
    <name type="scientific">Myodes glareolus</name>
    <name type="common">Bank vole</name>
    <name type="synonym">Clethrionomys glareolus</name>
    <dbReference type="NCBI Taxonomy" id="447135"/>
    <lineage>
        <taxon>Eukaryota</taxon>
        <taxon>Metazoa</taxon>
        <taxon>Chordata</taxon>
        <taxon>Craniata</taxon>
        <taxon>Vertebrata</taxon>
        <taxon>Euteleostomi</taxon>
        <taxon>Mammalia</taxon>
        <taxon>Eutheria</taxon>
        <taxon>Euarchontoglires</taxon>
        <taxon>Glires</taxon>
        <taxon>Rodentia</taxon>
        <taxon>Myomorpha</taxon>
        <taxon>Muroidea</taxon>
        <taxon>Cricetidae</taxon>
        <taxon>Arvicolinae</taxon>
        <taxon>Myodes</taxon>
    </lineage>
</organism>
<protein>
    <submittedName>
        <fullName evidence="1">Uncharacterized protein</fullName>
    </submittedName>
</protein>
<gene>
    <name evidence="1" type="ORF">U0070_000238</name>
</gene>
<comment type="caution">
    <text evidence="1">The sequence shown here is derived from an EMBL/GenBank/DDBJ whole genome shotgun (WGS) entry which is preliminary data.</text>
</comment>